<reference evidence="1" key="1">
    <citation type="submission" date="2022-08" db="EMBL/GenBank/DDBJ databases">
        <title>Alicyclobacillus dauci DSM2870, complete genome.</title>
        <authorList>
            <person name="Wang Q."/>
            <person name="Cai R."/>
            <person name="Wang Z."/>
        </authorList>
    </citation>
    <scope>NUCLEOTIDE SEQUENCE</scope>
    <source>
        <strain evidence="1">DSM 28700</strain>
    </source>
</reference>
<keyword evidence="2" id="KW-1185">Reference proteome</keyword>
<organism evidence="1 2">
    <name type="scientific">Alicyclobacillus dauci</name>
    <dbReference type="NCBI Taxonomy" id="1475485"/>
    <lineage>
        <taxon>Bacteria</taxon>
        <taxon>Bacillati</taxon>
        <taxon>Bacillota</taxon>
        <taxon>Bacilli</taxon>
        <taxon>Bacillales</taxon>
        <taxon>Alicyclobacillaceae</taxon>
        <taxon>Alicyclobacillus</taxon>
    </lineage>
</organism>
<name>A0ABY6Z888_9BACL</name>
<proteinExistence type="predicted"/>
<dbReference type="Proteomes" id="UP001164803">
    <property type="component" value="Chromosome"/>
</dbReference>
<gene>
    <name evidence="1" type="ORF">NZD86_09840</name>
</gene>
<evidence type="ECO:0000313" key="2">
    <source>
        <dbReference type="Proteomes" id="UP001164803"/>
    </source>
</evidence>
<protein>
    <submittedName>
        <fullName evidence="1">Asparagine synthase</fullName>
    </submittedName>
</protein>
<dbReference type="EMBL" id="CP104064">
    <property type="protein sequence ID" value="WAH38748.1"/>
    <property type="molecule type" value="Genomic_DNA"/>
</dbReference>
<evidence type="ECO:0000313" key="1">
    <source>
        <dbReference type="EMBL" id="WAH38748.1"/>
    </source>
</evidence>
<accession>A0ABY6Z888</accession>
<sequence>MGVREGLIPTILGAAVTATGIAMRQSRMNPTVSWSVTSFGVAQALLGVIDLMEHQR</sequence>
<dbReference type="RefSeq" id="WP_268046338.1">
    <property type="nucleotide sequence ID" value="NZ_CP104064.1"/>
</dbReference>